<evidence type="ECO:0000313" key="3">
    <source>
        <dbReference type="Proteomes" id="UP000078529"/>
    </source>
</evidence>
<evidence type="ECO:0000313" key="2">
    <source>
        <dbReference type="EMBL" id="KTR06910.1"/>
    </source>
</evidence>
<keyword evidence="1" id="KW-0732">Signal</keyword>
<dbReference type="Proteomes" id="UP000078529">
    <property type="component" value="Unassembled WGS sequence"/>
</dbReference>
<accession>A0A175RT42</accession>
<keyword evidence="3" id="KW-1185">Reference proteome</keyword>
<feature type="chain" id="PRO_5008042146" evidence="1">
    <location>
        <begin position="22"/>
        <end position="142"/>
    </location>
</feature>
<dbReference type="AlphaFoldDB" id="A0A175RT42"/>
<reference evidence="2 3" key="1">
    <citation type="journal article" date="2016" name="Front. Microbiol.">
        <title>Genomic Resource of Rice Seed Associated Bacteria.</title>
        <authorList>
            <person name="Midha S."/>
            <person name="Bansal K."/>
            <person name="Sharma S."/>
            <person name="Kumar N."/>
            <person name="Patil P.P."/>
            <person name="Chaudhry V."/>
            <person name="Patil P.B."/>
        </authorList>
    </citation>
    <scope>NUCLEOTIDE SEQUENCE [LARGE SCALE GENOMIC DNA]</scope>
    <source>
        <strain evidence="2 3">NS365</strain>
    </source>
</reference>
<evidence type="ECO:0000256" key="1">
    <source>
        <dbReference type="SAM" id="SignalP"/>
    </source>
</evidence>
<gene>
    <name evidence="2" type="ORF">NS365_05615</name>
</gene>
<protein>
    <submittedName>
        <fullName evidence="2">Uncharacterized protein</fullName>
    </submittedName>
</protein>
<proteinExistence type="predicted"/>
<dbReference type="EMBL" id="LDQA01000014">
    <property type="protein sequence ID" value="KTR06910.1"/>
    <property type="molecule type" value="Genomic_DNA"/>
</dbReference>
<dbReference type="RefSeq" id="WP_058599305.1">
    <property type="nucleotide sequence ID" value="NZ_LDQA01000014.1"/>
</dbReference>
<dbReference type="PATRIC" id="fig|401562.4.peg.755"/>
<feature type="signal peptide" evidence="1">
    <location>
        <begin position="1"/>
        <end position="21"/>
    </location>
</feature>
<organism evidence="2 3">
    <name type="scientific">Aureimonas ureilytica</name>
    <dbReference type="NCBI Taxonomy" id="401562"/>
    <lineage>
        <taxon>Bacteria</taxon>
        <taxon>Pseudomonadati</taxon>
        <taxon>Pseudomonadota</taxon>
        <taxon>Alphaproteobacteria</taxon>
        <taxon>Hyphomicrobiales</taxon>
        <taxon>Aurantimonadaceae</taxon>
        <taxon>Aureimonas</taxon>
    </lineage>
</organism>
<name>A0A175RT42_9HYPH</name>
<sequence length="142" mass="15973">MYRILAACLVVLSASVSAATAAPKTLECERSYKRDDGSDRISGWYRMQFDPETQVFRFALSTREAPAFDPADRWDVAFVSRNGLRVVAILRKEVEAESIVSPVRVVDVDFSVSKFRTEGFGSMIDFDDLVPLPSKLTCRRLD</sequence>
<comment type="caution">
    <text evidence="2">The sequence shown here is derived from an EMBL/GenBank/DDBJ whole genome shotgun (WGS) entry which is preliminary data.</text>
</comment>